<keyword evidence="5" id="KW-0325">Glycoprotein</keyword>
<dbReference type="InterPro" id="IPR021109">
    <property type="entry name" value="Peptidase_aspartic_dom_sf"/>
</dbReference>
<dbReference type="InterPro" id="IPR033132">
    <property type="entry name" value="GH_1_N_CS"/>
</dbReference>
<evidence type="ECO:0000256" key="9">
    <source>
        <dbReference type="RuleBase" id="RU004468"/>
    </source>
</evidence>
<keyword evidence="7" id="KW-0863">Zinc-finger</keyword>
<keyword evidence="4 9" id="KW-0378">Hydrolase</keyword>
<comment type="similarity">
    <text evidence="1">Belongs to the glycosyl hydrolase 1 family.</text>
</comment>
<evidence type="ECO:0000313" key="13">
    <source>
        <dbReference type="Proteomes" id="UP000507470"/>
    </source>
</evidence>
<dbReference type="InterPro" id="IPR001360">
    <property type="entry name" value="Glyco_hydro_1"/>
</dbReference>
<dbReference type="FunFam" id="3.20.20.80:FF:000013">
    <property type="entry name" value="lactase-phlorizin hydrolase"/>
    <property type="match status" value="1"/>
</dbReference>
<dbReference type="GO" id="GO:0000016">
    <property type="term" value="F:lactase activity"/>
    <property type="evidence" value="ECO:0007669"/>
    <property type="project" value="UniProtKB-EC"/>
</dbReference>
<feature type="compositionally biased region" description="Basic and acidic residues" evidence="10">
    <location>
        <begin position="91"/>
        <end position="109"/>
    </location>
</feature>
<dbReference type="SMART" id="SM00343">
    <property type="entry name" value="ZnF_C2HC"/>
    <property type="match status" value="1"/>
</dbReference>
<dbReference type="CDD" id="cd00303">
    <property type="entry name" value="retropepsin_like"/>
    <property type="match status" value="1"/>
</dbReference>
<accession>A0A6J8ATZ1</accession>
<feature type="region of interest" description="Disordered" evidence="10">
    <location>
        <begin position="40"/>
        <end position="129"/>
    </location>
</feature>
<dbReference type="PANTHER" id="PTHR10353:SF36">
    <property type="entry name" value="LP05116P"/>
    <property type="match status" value="1"/>
</dbReference>
<keyword evidence="13" id="KW-1185">Reference proteome</keyword>
<dbReference type="PROSITE" id="PS50158">
    <property type="entry name" value="ZF_CCHC"/>
    <property type="match status" value="1"/>
</dbReference>
<feature type="region of interest" description="Disordered" evidence="10">
    <location>
        <begin position="174"/>
        <end position="205"/>
    </location>
</feature>
<dbReference type="SUPFAM" id="SSF57756">
    <property type="entry name" value="Retrovirus zinc finger-like domains"/>
    <property type="match status" value="1"/>
</dbReference>
<dbReference type="InterPro" id="IPR001878">
    <property type="entry name" value="Znf_CCHC"/>
</dbReference>
<dbReference type="GO" id="GO:0008270">
    <property type="term" value="F:zinc ion binding"/>
    <property type="evidence" value="ECO:0007669"/>
    <property type="project" value="UniProtKB-KW"/>
</dbReference>
<dbReference type="PROSITE" id="PS00572">
    <property type="entry name" value="GLYCOSYL_HYDROL_F1_1"/>
    <property type="match status" value="1"/>
</dbReference>
<organism evidence="12 13">
    <name type="scientific">Mytilus coruscus</name>
    <name type="common">Sea mussel</name>
    <dbReference type="NCBI Taxonomy" id="42192"/>
    <lineage>
        <taxon>Eukaryota</taxon>
        <taxon>Metazoa</taxon>
        <taxon>Spiralia</taxon>
        <taxon>Lophotrochozoa</taxon>
        <taxon>Mollusca</taxon>
        <taxon>Bivalvia</taxon>
        <taxon>Autobranchia</taxon>
        <taxon>Pteriomorphia</taxon>
        <taxon>Mytilida</taxon>
        <taxon>Mytiloidea</taxon>
        <taxon>Mytilidae</taxon>
        <taxon>Mytilinae</taxon>
        <taxon>Mytilus</taxon>
    </lineage>
</organism>
<dbReference type="GO" id="GO:0003676">
    <property type="term" value="F:nucleic acid binding"/>
    <property type="evidence" value="ECO:0007669"/>
    <property type="project" value="InterPro"/>
</dbReference>
<comment type="subunit">
    <text evidence="2">Homodimer.</text>
</comment>
<dbReference type="PRINTS" id="PR00131">
    <property type="entry name" value="GLHYDRLASE1"/>
</dbReference>
<dbReference type="Gene3D" id="3.20.20.80">
    <property type="entry name" value="Glycosidases"/>
    <property type="match status" value="4"/>
</dbReference>
<dbReference type="EC" id="3.2.1.21" evidence="3"/>
<evidence type="ECO:0000313" key="12">
    <source>
        <dbReference type="EMBL" id="CAC5373849.1"/>
    </source>
</evidence>
<evidence type="ECO:0000256" key="7">
    <source>
        <dbReference type="PROSITE-ProRule" id="PRU00047"/>
    </source>
</evidence>
<feature type="domain" description="CCHC-type" evidence="11">
    <location>
        <begin position="283"/>
        <end position="298"/>
    </location>
</feature>
<evidence type="ECO:0000256" key="1">
    <source>
        <dbReference type="ARBA" id="ARBA00010838"/>
    </source>
</evidence>
<evidence type="ECO:0000256" key="4">
    <source>
        <dbReference type="ARBA" id="ARBA00022801"/>
    </source>
</evidence>
<keyword evidence="7" id="KW-0479">Metal-binding</keyword>
<dbReference type="Pfam" id="PF00232">
    <property type="entry name" value="Glyco_hydro_1"/>
    <property type="match status" value="4"/>
</dbReference>
<name>A0A6J8ATZ1_MYTCO</name>
<evidence type="ECO:0000256" key="5">
    <source>
        <dbReference type="ARBA" id="ARBA00023180"/>
    </source>
</evidence>
<protein>
    <recommendedName>
        <fullName evidence="3">beta-glucosidase</fullName>
        <ecNumber evidence="3">3.2.1.21</ecNumber>
    </recommendedName>
</protein>
<dbReference type="PROSITE" id="PS00653">
    <property type="entry name" value="GLYCOSYL_HYDROL_F1_2"/>
    <property type="match status" value="1"/>
</dbReference>
<evidence type="ECO:0000256" key="3">
    <source>
        <dbReference type="ARBA" id="ARBA00012744"/>
    </source>
</evidence>
<dbReference type="Gene3D" id="4.10.60.10">
    <property type="entry name" value="Zinc finger, CCHC-type"/>
    <property type="match status" value="1"/>
</dbReference>
<keyword evidence="6 9" id="KW-0326">Glycosidase</keyword>
<keyword evidence="7" id="KW-0862">Zinc</keyword>
<dbReference type="GO" id="GO:0005975">
    <property type="term" value="P:carbohydrate metabolic process"/>
    <property type="evidence" value="ECO:0007669"/>
    <property type="project" value="InterPro"/>
</dbReference>
<evidence type="ECO:0000256" key="10">
    <source>
        <dbReference type="SAM" id="MobiDB-lite"/>
    </source>
</evidence>
<gene>
    <name evidence="12" type="ORF">MCOR_11457</name>
</gene>
<dbReference type="SUPFAM" id="SSF51445">
    <property type="entry name" value="(Trans)glycosidases"/>
    <property type="match status" value="3"/>
</dbReference>
<feature type="compositionally biased region" description="Polar residues" evidence="10">
    <location>
        <begin position="40"/>
        <end position="77"/>
    </location>
</feature>
<feature type="compositionally biased region" description="Low complexity" evidence="10">
    <location>
        <begin position="182"/>
        <end position="195"/>
    </location>
</feature>
<evidence type="ECO:0000256" key="2">
    <source>
        <dbReference type="ARBA" id="ARBA00011738"/>
    </source>
</evidence>
<proteinExistence type="inferred from homology"/>
<dbReference type="OrthoDB" id="65569at2759"/>
<evidence type="ECO:0000256" key="8">
    <source>
        <dbReference type="PROSITE-ProRule" id="PRU10055"/>
    </source>
</evidence>
<feature type="region of interest" description="Disordered" evidence="10">
    <location>
        <begin position="223"/>
        <end position="274"/>
    </location>
</feature>
<evidence type="ECO:0000259" key="11">
    <source>
        <dbReference type="PROSITE" id="PS50158"/>
    </source>
</evidence>
<sequence length="1764" mass="200946">MTSHHFQPSTQGNRSTAIPPTNQYQLNTNNIQRRVNRVQQPTVQSQTYVPSHQQVSKQHQIGSTNQQPSVNKQQPPSSGAPEAHNNQPSARRKEYNSDYYERQRRRDPGRNYTADSDTSEPAYLSDHSRREVQGPLQHIVDIVLGEALLLEILNQNLRQTVDIPGHTRKAVSAIQKPCKQANESSSEKPSNSPVVLGVGSSKSSIDNRLSRMEEYMEKMMSTVTSLVQEQSAKQGTSPSSRLPYQDNRSSNYSPRRNYGRGRGRGNNSGDRRYTRRGYYNNECFNCHKQGHYIKDCPDLYVQDTGSRQSVQKEPISQQVSFNENSKDDFYESEGVVSGISTVRSLGAAKLFRIEVDIAGKKVLALVDSEVTILKDTIFDTLEPNPYVIGETTMYGAGTNMTVPCRLTSPIKFKIGHMQFSQQLYVAPVSCDMILGCDFIIQNKCVMNIGELLVTVQNRNMPLILGDDNTVHEPIVNIVHGSDSSSDEKPSTEGSTQRFTATLLGMMALTSTQEEPNQCRDNTDQCWKGESIWDRFTHSGHVLGGATGDVAADSFNKYSEDITCIQHLGAKHFKLQLSWTRIQPLGDGQFDTEGIQHYHNVITAYQDAGISLMVELYHWDLPQALQDLGGWLNPTIVDKFAAYADKCFKEYGLKVKQWITFHDPYTFVYGGYGTKDMAPGIDGPAVTVYKAASNVLLAHANAYNRYKNNYKTKQQGDIGITLQSNWYEVSDDKESTRNRGLHFDIGMWAHPLFKGRWPDEMEVYARNFNITSVKDTVDFLDLLYVGTMFADPVPRENSELSFDNDKQLRIYKYASDTETASGIRKILKWISKEYPISVMYMAGYLGRPASGKQSLQDTENVQWYKAHINQLLKAIKVDKISSLKRFYGRSLIDSFEWTDGYNFSFGFCMVINIHGENHISLGNFLNFIFIHAYQIEGGWNEDGKGKSLWDYISHLGVVKNKDTGDIACDSYHRYNEDIQLLSDLKVSAYRFSIAWTRIFPNGTDLIPNQPGIDYYNRLIDGLLAANITPMVTLYHFDIPLELERIGGWANANTIQQFKRYADVCFKEFGNKVKFWFTMNEPIQQTSNLTAPGRPHTYVLARNMLLAHAEAYHLYNDTYRASQNGQVSIVLNSAWYEPKNPSDPRDIEAAETALQFRLGWFAHPIYVNGDYPDIMKERNKMNLQKNIVTMVLQDFTHEQKVKIYGTSDFFSVNMYSSHLASPVGDKEPTTDYDKDMGVHREYDPKWISRTCLDGFRVTPWGLRKFLNWIKYKYNVPVMITENGMCDDGNLHDIRRINFLRAYTNEVLKAVTLDKCDVIGYSVWSLMDNFEWIEGYYPKFGMVQVNFSSPERTRTPKDSFQFYKQLVTENGYIPGYRGDGGRGTAPAYEDEFYYDVFPDDFEWSSATSAYQIEGGWNEGGRGASIWDDFAHMGNRIVNNATGDMACDSYHKYKDDIKILKEMGEFLILKRNIKKPADIEILLTNLELSILKLHGGWLNSSIAGLLFERFGDRVKLWITFNEPWIVAWLGYGVNSSAPGKFGPGTNTYVVGHNLIRAHMKAYRLYERKYKGKQKGQVGITLNVGWAEPLDPYDPSHVEASERGMQFDFGWFANPIMFGDYPDVMKSRVRNNSLLQNLAKSRLPEFTAEEHRNLKGSTDFLGLNFYTSFLVYPEDKDVMNDISYDTDKGNGGTGDPSWLGSGSDWLKVTPFGLRKTLNWIAKTYNNFPVYVTENGVSDRNGSLHDEHRVNYYRAYINEMLKGIFYSMTV</sequence>
<dbReference type="SUPFAM" id="SSF50630">
    <property type="entry name" value="Acid proteases"/>
    <property type="match status" value="1"/>
</dbReference>
<dbReference type="InterPro" id="IPR036875">
    <property type="entry name" value="Znf_CCHC_sf"/>
</dbReference>
<dbReference type="EMBL" id="CACVKT020001975">
    <property type="protein sequence ID" value="CAC5373849.1"/>
    <property type="molecule type" value="Genomic_DNA"/>
</dbReference>
<feature type="compositionally biased region" description="Polar residues" evidence="10">
    <location>
        <begin position="223"/>
        <end position="254"/>
    </location>
</feature>
<dbReference type="Gene3D" id="2.40.70.10">
    <property type="entry name" value="Acid Proteases"/>
    <property type="match status" value="1"/>
</dbReference>
<evidence type="ECO:0000256" key="6">
    <source>
        <dbReference type="ARBA" id="ARBA00023295"/>
    </source>
</evidence>
<reference evidence="12 13" key="1">
    <citation type="submission" date="2020-06" db="EMBL/GenBank/DDBJ databases">
        <authorList>
            <person name="Li R."/>
            <person name="Bekaert M."/>
        </authorList>
    </citation>
    <scope>NUCLEOTIDE SEQUENCE [LARGE SCALE GENOMIC DNA]</scope>
    <source>
        <strain evidence="13">wild</strain>
    </source>
</reference>
<dbReference type="GO" id="GO:0008422">
    <property type="term" value="F:beta-glucosidase activity"/>
    <property type="evidence" value="ECO:0007669"/>
    <property type="project" value="TreeGrafter"/>
</dbReference>
<dbReference type="Proteomes" id="UP000507470">
    <property type="component" value="Unassembled WGS sequence"/>
</dbReference>
<feature type="region of interest" description="Disordered" evidence="10">
    <location>
        <begin position="1"/>
        <end position="23"/>
    </location>
</feature>
<feature type="active site" description="Nucleophile" evidence="8">
    <location>
        <position position="1728"/>
    </location>
</feature>
<dbReference type="PANTHER" id="PTHR10353">
    <property type="entry name" value="GLYCOSYL HYDROLASE"/>
    <property type="match status" value="1"/>
</dbReference>
<dbReference type="InterPro" id="IPR018120">
    <property type="entry name" value="Glyco_hydro_1_AS"/>
</dbReference>
<dbReference type="InterPro" id="IPR017853">
    <property type="entry name" value="GH"/>
</dbReference>